<reference evidence="2" key="1">
    <citation type="submission" date="2021-01" db="EMBL/GenBank/DDBJ databases">
        <title>Caligus Genome Assembly.</title>
        <authorList>
            <person name="Gallardo-Escarate C."/>
        </authorList>
    </citation>
    <scope>NUCLEOTIDE SEQUENCE [LARGE SCALE GENOMIC DNA]</scope>
</reference>
<dbReference type="Proteomes" id="UP000595437">
    <property type="component" value="Chromosome 5"/>
</dbReference>
<protein>
    <submittedName>
        <fullName evidence="1">(S)-beta-bisabolene synthase</fullName>
    </submittedName>
</protein>
<dbReference type="AlphaFoldDB" id="A0A7T8QUH6"/>
<dbReference type="EMBL" id="CP045894">
    <property type="protein sequence ID" value="QQP55549.1"/>
    <property type="molecule type" value="Genomic_DNA"/>
</dbReference>
<evidence type="ECO:0000313" key="2">
    <source>
        <dbReference type="Proteomes" id="UP000595437"/>
    </source>
</evidence>
<organism evidence="1 2">
    <name type="scientific">Caligus rogercresseyi</name>
    <name type="common">Sea louse</name>
    <dbReference type="NCBI Taxonomy" id="217165"/>
    <lineage>
        <taxon>Eukaryota</taxon>
        <taxon>Metazoa</taxon>
        <taxon>Ecdysozoa</taxon>
        <taxon>Arthropoda</taxon>
        <taxon>Crustacea</taxon>
        <taxon>Multicrustacea</taxon>
        <taxon>Hexanauplia</taxon>
        <taxon>Copepoda</taxon>
        <taxon>Siphonostomatoida</taxon>
        <taxon>Caligidae</taxon>
        <taxon>Caligus</taxon>
    </lineage>
</organism>
<gene>
    <name evidence="1" type="ORF">FKW44_008772</name>
</gene>
<sequence>MGVLPNSKTDFFGFSWPPPSKKCFHTLPLNGIILPPVMEKVLWMELEGL</sequence>
<evidence type="ECO:0000313" key="1">
    <source>
        <dbReference type="EMBL" id="QQP55549.1"/>
    </source>
</evidence>
<proteinExistence type="predicted"/>
<accession>A0A7T8QUH6</accession>
<keyword evidence="2" id="KW-1185">Reference proteome</keyword>
<name>A0A7T8QUH6_CALRO</name>